<dbReference type="Gene3D" id="3.40.50.300">
    <property type="entry name" value="P-loop containing nucleotide triphosphate hydrolases"/>
    <property type="match status" value="1"/>
</dbReference>
<sequence>MRVILLGAPGAGKGTQARFITEKFGIPQISTGDMLRAAVKAQSPLGLQVKDVMDSGGLVSDDIIIALIKERLAQADCANGFLFDGFPRTIPQAEALKQAGVKLDHVLEIAVDDEEIVSRIAGRQVHAASGRVYHIQHNPPKVPGKDDVTGEDLLQRPDDKEETVRHRLSVYHSQTKPLVAFYQQLAASEGTPKYSRVEGVGSVEQITAEVLAALS</sequence>
<dbReference type="NCBIfam" id="TIGR01351">
    <property type="entry name" value="adk"/>
    <property type="match status" value="1"/>
</dbReference>
<proteinExistence type="inferred from homology"/>
<dbReference type="Pfam" id="PF00406">
    <property type="entry name" value="ADK"/>
    <property type="match status" value="1"/>
</dbReference>
<evidence type="ECO:0000256" key="6">
    <source>
        <dbReference type="RuleBase" id="RU003330"/>
    </source>
</evidence>
<evidence type="ECO:0000256" key="1">
    <source>
        <dbReference type="ARBA" id="ARBA00022679"/>
    </source>
</evidence>
<dbReference type="GO" id="GO:0005737">
    <property type="term" value="C:cytoplasm"/>
    <property type="evidence" value="ECO:0007669"/>
    <property type="project" value="UniProtKB-SubCell"/>
</dbReference>
<evidence type="ECO:0000259" key="8">
    <source>
        <dbReference type="Pfam" id="PF05191"/>
    </source>
</evidence>
<comment type="subunit">
    <text evidence="5 7">Monomer.</text>
</comment>
<feature type="binding site" evidence="5">
    <location>
        <position position="123"/>
    </location>
    <ligand>
        <name>ATP</name>
        <dbReference type="ChEBI" id="CHEBI:30616"/>
    </ligand>
</feature>
<dbReference type="NCBIfam" id="NF001381">
    <property type="entry name" value="PRK00279.1-3"/>
    <property type="match status" value="1"/>
</dbReference>
<organism evidence="9 10">
    <name type="scientific">Stutzerimonas nosocomialis</name>
    <dbReference type="NCBI Taxonomy" id="1056496"/>
    <lineage>
        <taxon>Bacteria</taxon>
        <taxon>Pseudomonadati</taxon>
        <taxon>Pseudomonadota</taxon>
        <taxon>Gammaproteobacteria</taxon>
        <taxon>Pseudomonadales</taxon>
        <taxon>Pseudomonadaceae</taxon>
        <taxon>Stutzerimonas</taxon>
    </lineage>
</organism>
<feature type="binding site" evidence="5">
    <location>
        <begin position="85"/>
        <end position="88"/>
    </location>
    <ligand>
        <name>AMP</name>
        <dbReference type="ChEBI" id="CHEBI:456215"/>
    </ligand>
</feature>
<evidence type="ECO:0000256" key="4">
    <source>
        <dbReference type="ARBA" id="ARBA00022777"/>
    </source>
</evidence>
<keyword evidence="4 5" id="KW-0418">Kinase</keyword>
<dbReference type="InterPro" id="IPR006259">
    <property type="entry name" value="Adenyl_kin_sub"/>
</dbReference>
<dbReference type="SUPFAM" id="SSF52540">
    <property type="entry name" value="P-loop containing nucleoside triphosphate hydrolases"/>
    <property type="match status" value="1"/>
</dbReference>
<feature type="binding site" evidence="5">
    <location>
        <begin position="132"/>
        <end position="133"/>
    </location>
    <ligand>
        <name>ATP</name>
        <dbReference type="ChEBI" id="CHEBI:30616"/>
    </ligand>
</feature>
<comment type="caution">
    <text evidence="9">The sequence shown here is derived from an EMBL/GenBank/DDBJ whole genome shotgun (WGS) entry which is preliminary data.</text>
</comment>
<comment type="catalytic activity">
    <reaction evidence="5 7">
        <text>AMP + ATP = 2 ADP</text>
        <dbReference type="Rhea" id="RHEA:12973"/>
        <dbReference type="ChEBI" id="CHEBI:30616"/>
        <dbReference type="ChEBI" id="CHEBI:456215"/>
        <dbReference type="ChEBI" id="CHEBI:456216"/>
        <dbReference type="EC" id="2.7.4.3"/>
    </reaction>
</comment>
<keyword evidence="5 7" id="KW-0067">ATP-binding</keyword>
<comment type="similarity">
    <text evidence="5 6">Belongs to the adenylate kinase family.</text>
</comment>
<dbReference type="GO" id="GO:0004017">
    <property type="term" value="F:AMP kinase activity"/>
    <property type="evidence" value="ECO:0007669"/>
    <property type="project" value="UniProtKB-UniRule"/>
</dbReference>
<dbReference type="GO" id="GO:0005524">
    <property type="term" value="F:ATP binding"/>
    <property type="evidence" value="ECO:0007669"/>
    <property type="project" value="UniProtKB-UniRule"/>
</dbReference>
<feature type="binding site" evidence="5">
    <location>
        <begin position="10"/>
        <end position="15"/>
    </location>
    <ligand>
        <name>ATP</name>
        <dbReference type="ChEBI" id="CHEBI:30616"/>
    </ligand>
</feature>
<comment type="domain">
    <text evidence="5">Consists of three domains, a large central CORE domain and two small peripheral domains, NMPbind and LID, which undergo movements during catalysis. The LID domain closes over the site of phosphoryl transfer upon ATP binding. Assembling and dissambling the active center during each catalytic cycle provides an effective means to prevent ATP hydrolysis.</text>
</comment>
<feature type="binding site" evidence="5">
    <location>
        <position position="92"/>
    </location>
    <ligand>
        <name>AMP</name>
        <dbReference type="ChEBI" id="CHEBI:456215"/>
    </ligand>
</feature>
<evidence type="ECO:0000313" key="10">
    <source>
        <dbReference type="Proteomes" id="UP000306753"/>
    </source>
</evidence>
<dbReference type="Proteomes" id="UP000306753">
    <property type="component" value="Unassembled WGS sequence"/>
</dbReference>
<protein>
    <recommendedName>
        <fullName evidence="5 7">Adenylate kinase</fullName>
        <shortName evidence="5">AK</shortName>
        <ecNumber evidence="5 7">2.7.4.3</ecNumber>
    </recommendedName>
    <alternativeName>
        <fullName evidence="5">ATP-AMP transphosphorylase</fullName>
    </alternativeName>
    <alternativeName>
        <fullName evidence="5">ATP:AMP phosphotransferase</fullName>
    </alternativeName>
    <alternativeName>
        <fullName evidence="5">Adenylate monophosphate kinase</fullName>
    </alternativeName>
</protein>
<keyword evidence="1 5" id="KW-0808">Transferase</keyword>
<dbReference type="InterPro" id="IPR007862">
    <property type="entry name" value="Adenylate_kinase_lid-dom"/>
</dbReference>
<comment type="pathway">
    <text evidence="5">Purine metabolism; AMP biosynthesis via salvage pathway; AMP from ADP: step 1/1.</text>
</comment>
<dbReference type="GO" id="GO:0044209">
    <property type="term" value="P:AMP salvage"/>
    <property type="evidence" value="ECO:0007669"/>
    <property type="project" value="UniProtKB-UniRule"/>
</dbReference>
<comment type="function">
    <text evidence="5">Catalyzes the reversible transfer of the terminal phosphate group between ATP and AMP. Plays an important role in cellular energy homeostasis and in adenine nucleotide metabolism.</text>
</comment>
<feature type="region of interest" description="NMP" evidence="5">
    <location>
        <begin position="30"/>
        <end position="59"/>
    </location>
</feature>
<dbReference type="NCBIfam" id="NF001379">
    <property type="entry name" value="PRK00279.1-1"/>
    <property type="match status" value="1"/>
</dbReference>
<dbReference type="RefSeq" id="WP_138411466.1">
    <property type="nucleotide sequence ID" value="NZ_QLAG01000009.1"/>
</dbReference>
<dbReference type="AlphaFoldDB" id="A0A5R9QXR2"/>
<evidence type="ECO:0000256" key="2">
    <source>
        <dbReference type="ARBA" id="ARBA00022727"/>
    </source>
</evidence>
<feature type="binding site" evidence="5">
    <location>
        <begin position="57"/>
        <end position="59"/>
    </location>
    <ligand>
        <name>AMP</name>
        <dbReference type="ChEBI" id="CHEBI:456215"/>
    </ligand>
</feature>
<evidence type="ECO:0000256" key="5">
    <source>
        <dbReference type="HAMAP-Rule" id="MF_00235"/>
    </source>
</evidence>
<keyword evidence="3 5" id="KW-0547">Nucleotide-binding</keyword>
<keyword evidence="2 5" id="KW-0545">Nucleotide biosynthesis</keyword>
<feature type="binding site" evidence="5">
    <location>
        <position position="156"/>
    </location>
    <ligand>
        <name>AMP</name>
        <dbReference type="ChEBI" id="CHEBI:456215"/>
    </ligand>
</feature>
<feature type="binding site" evidence="5">
    <location>
        <position position="36"/>
    </location>
    <ligand>
        <name>AMP</name>
        <dbReference type="ChEBI" id="CHEBI:456215"/>
    </ligand>
</feature>
<dbReference type="Pfam" id="PF05191">
    <property type="entry name" value="ADK_lid"/>
    <property type="match status" value="1"/>
</dbReference>
<gene>
    <name evidence="5" type="primary">adk</name>
    <name evidence="9" type="ORF">DN820_08620</name>
</gene>
<comment type="caution">
    <text evidence="5">Lacks conserved residue(s) required for the propagation of feature annotation.</text>
</comment>
<dbReference type="NCBIfam" id="NF011100">
    <property type="entry name" value="PRK14527.1"/>
    <property type="match status" value="1"/>
</dbReference>
<dbReference type="FunFam" id="3.40.50.300:FF:000106">
    <property type="entry name" value="Adenylate kinase mitochondrial"/>
    <property type="match status" value="1"/>
</dbReference>
<accession>A0A5R9QXR2</accession>
<evidence type="ECO:0000256" key="7">
    <source>
        <dbReference type="RuleBase" id="RU003331"/>
    </source>
</evidence>
<dbReference type="InterPro" id="IPR033690">
    <property type="entry name" value="Adenylat_kinase_CS"/>
</dbReference>
<dbReference type="CDD" id="cd01428">
    <property type="entry name" value="ADK"/>
    <property type="match status" value="1"/>
</dbReference>
<dbReference type="EC" id="2.7.4.3" evidence="5 7"/>
<keyword evidence="5" id="KW-0963">Cytoplasm</keyword>
<reference evidence="9 10" key="1">
    <citation type="journal article" date="2017" name="Eur. J. Clin. Microbiol. Infect. Dis.">
        <title>Uncommonly isolated clinical Pseudomonas: identification and phylogenetic assignation.</title>
        <authorList>
            <person name="Mulet M."/>
            <person name="Gomila M."/>
            <person name="Ramirez A."/>
            <person name="Cardew S."/>
            <person name="Moore E.R."/>
            <person name="Lalucat J."/>
            <person name="Garcia-Valdes E."/>
        </authorList>
    </citation>
    <scope>NUCLEOTIDE SEQUENCE [LARGE SCALE GENOMIC DNA]</scope>
    <source>
        <strain evidence="9 10">SD129</strain>
    </source>
</reference>
<comment type="subcellular location">
    <subcellularLocation>
        <location evidence="5 7">Cytoplasm</location>
    </subcellularLocation>
</comment>
<dbReference type="InterPro" id="IPR027417">
    <property type="entry name" value="P-loop_NTPase"/>
</dbReference>
<feature type="domain" description="Adenylate kinase active site lid" evidence="8">
    <location>
        <begin position="123"/>
        <end position="158"/>
    </location>
</feature>
<dbReference type="EMBL" id="QLAG01000009">
    <property type="protein sequence ID" value="TLX63755.1"/>
    <property type="molecule type" value="Genomic_DNA"/>
</dbReference>
<dbReference type="PRINTS" id="PR00094">
    <property type="entry name" value="ADENYLTKNASE"/>
</dbReference>
<dbReference type="NCBIfam" id="NF001380">
    <property type="entry name" value="PRK00279.1-2"/>
    <property type="match status" value="1"/>
</dbReference>
<evidence type="ECO:0000256" key="3">
    <source>
        <dbReference type="ARBA" id="ARBA00022741"/>
    </source>
</evidence>
<dbReference type="PROSITE" id="PS00113">
    <property type="entry name" value="ADENYLATE_KINASE"/>
    <property type="match status" value="1"/>
</dbReference>
<feature type="binding site" evidence="5">
    <location>
        <position position="201"/>
    </location>
    <ligand>
        <name>ATP</name>
        <dbReference type="ChEBI" id="CHEBI:30616"/>
    </ligand>
</feature>
<dbReference type="PANTHER" id="PTHR23359">
    <property type="entry name" value="NUCLEOTIDE KINASE"/>
    <property type="match status" value="1"/>
</dbReference>
<dbReference type="HAMAP" id="MF_00235">
    <property type="entry name" value="Adenylate_kinase_Adk"/>
    <property type="match status" value="1"/>
</dbReference>
<feature type="binding site" evidence="5">
    <location>
        <position position="167"/>
    </location>
    <ligand>
        <name>AMP</name>
        <dbReference type="ChEBI" id="CHEBI:456215"/>
    </ligand>
</feature>
<keyword evidence="10" id="KW-1185">Reference proteome</keyword>
<feature type="region of interest" description="LID" evidence="5">
    <location>
        <begin position="122"/>
        <end position="159"/>
    </location>
</feature>
<dbReference type="UniPathway" id="UPA00588">
    <property type="reaction ID" value="UER00649"/>
</dbReference>
<dbReference type="InterPro" id="IPR000850">
    <property type="entry name" value="Adenylat/UMP-CMP_kin"/>
</dbReference>
<evidence type="ECO:0000313" key="9">
    <source>
        <dbReference type="EMBL" id="TLX63755.1"/>
    </source>
</evidence>
<name>A0A5R9QXR2_9GAMM</name>
<feature type="binding site" evidence="5">
    <location>
        <position position="31"/>
    </location>
    <ligand>
        <name>AMP</name>
        <dbReference type="ChEBI" id="CHEBI:456215"/>
    </ligand>
</feature>